<dbReference type="Proteomes" id="UP001204445">
    <property type="component" value="Unassembled WGS sequence"/>
</dbReference>
<accession>A0AAE3L147</accession>
<dbReference type="Pfam" id="PF09361">
    <property type="entry name" value="Phasin_2"/>
    <property type="match status" value="1"/>
</dbReference>
<protein>
    <submittedName>
        <fullName evidence="3">Phasin family protein</fullName>
    </submittedName>
</protein>
<dbReference type="NCBIfam" id="TIGR01841">
    <property type="entry name" value="phasin"/>
    <property type="match status" value="1"/>
</dbReference>
<dbReference type="RefSeq" id="WP_259054681.1">
    <property type="nucleotide sequence ID" value="NZ_JANUCT010000006.1"/>
</dbReference>
<dbReference type="AlphaFoldDB" id="A0AAE3L147"/>
<sequence>MQNDIFEQFVNAGKASYENLQQLGAINTKAVQKLTELQFSMATMGIESGVEQAKLLSSTTNYKDLISAESELANTYSSKMMDLSKQTAEVLNESGEEIAAWFEKSAESFGETAKSTAKKATTTATSSTKKAA</sequence>
<evidence type="ECO:0000256" key="1">
    <source>
        <dbReference type="SAM" id="MobiDB-lite"/>
    </source>
</evidence>
<evidence type="ECO:0000259" key="2">
    <source>
        <dbReference type="Pfam" id="PF09361"/>
    </source>
</evidence>
<dbReference type="InterPro" id="IPR018968">
    <property type="entry name" value="Phasin"/>
</dbReference>
<feature type="domain" description="Phasin" evidence="2">
    <location>
        <begin position="7"/>
        <end position="104"/>
    </location>
</feature>
<proteinExistence type="predicted"/>
<feature type="compositionally biased region" description="Low complexity" evidence="1">
    <location>
        <begin position="112"/>
        <end position="132"/>
    </location>
</feature>
<reference evidence="3" key="1">
    <citation type="submission" date="2022-08" db="EMBL/GenBank/DDBJ databases">
        <title>Genomic Encyclopedia of Type Strains, Phase III (KMG-III): the genomes of soil and plant-associated and newly described type strains.</title>
        <authorList>
            <person name="Whitman W."/>
        </authorList>
    </citation>
    <scope>NUCLEOTIDE SEQUENCE</scope>
    <source>
        <strain evidence="3">HMT 1</strain>
    </source>
</reference>
<keyword evidence="4" id="KW-1185">Reference proteome</keyword>
<name>A0AAE3L147_9GAMM</name>
<comment type="caution">
    <text evidence="3">The sequence shown here is derived from an EMBL/GenBank/DDBJ whole genome shotgun (WGS) entry which is preliminary data.</text>
</comment>
<feature type="region of interest" description="Disordered" evidence="1">
    <location>
        <begin position="110"/>
        <end position="132"/>
    </location>
</feature>
<dbReference type="EMBL" id="JANUCT010000006">
    <property type="protein sequence ID" value="MCS3903070.1"/>
    <property type="molecule type" value="Genomic_DNA"/>
</dbReference>
<organism evidence="3 4">
    <name type="scientific">Methylohalomonas lacus</name>
    <dbReference type="NCBI Taxonomy" id="398773"/>
    <lineage>
        <taxon>Bacteria</taxon>
        <taxon>Pseudomonadati</taxon>
        <taxon>Pseudomonadota</taxon>
        <taxon>Gammaproteobacteria</taxon>
        <taxon>Methylohalomonadales</taxon>
        <taxon>Methylohalomonadaceae</taxon>
        <taxon>Methylohalomonas</taxon>
    </lineage>
</organism>
<evidence type="ECO:0000313" key="4">
    <source>
        <dbReference type="Proteomes" id="UP001204445"/>
    </source>
</evidence>
<dbReference type="InterPro" id="IPR010127">
    <property type="entry name" value="Phasin_subfam-1"/>
</dbReference>
<evidence type="ECO:0000313" key="3">
    <source>
        <dbReference type="EMBL" id="MCS3903070.1"/>
    </source>
</evidence>
<gene>
    <name evidence="3" type="ORF">J2T55_001087</name>
</gene>